<accession>A0AAV4LKH8</accession>
<evidence type="ECO:0000313" key="2">
    <source>
        <dbReference type="EMBL" id="GIM48103.1"/>
    </source>
</evidence>
<keyword evidence="3" id="KW-1185">Reference proteome</keyword>
<name>A0AAV4LKH8_9BACL</name>
<organism evidence="2 3">
    <name type="scientific">Collibacillus ludicampi</name>
    <dbReference type="NCBI Taxonomy" id="2771369"/>
    <lineage>
        <taxon>Bacteria</taxon>
        <taxon>Bacillati</taxon>
        <taxon>Bacillota</taxon>
        <taxon>Bacilli</taxon>
        <taxon>Bacillales</taxon>
        <taxon>Alicyclobacillaceae</taxon>
        <taxon>Collibacillus</taxon>
    </lineage>
</organism>
<proteinExistence type="predicted"/>
<sequence>MLWISIGVLLSAYLLAKDRIHNHLKRKIHEVRKRFLKKKKKKSKVVSLNAYRKKQRRYKPAQYNSHQKESMKRMFQEADIPSEGEHSK</sequence>
<dbReference type="Proteomes" id="UP001057291">
    <property type="component" value="Unassembled WGS sequence"/>
</dbReference>
<dbReference type="AlphaFoldDB" id="A0AAV4LKH8"/>
<dbReference type="RefSeq" id="WP_282201012.1">
    <property type="nucleotide sequence ID" value="NZ_BOQE01000001.1"/>
</dbReference>
<gene>
    <name evidence="2" type="ORF">DNHGIG_36520</name>
</gene>
<evidence type="ECO:0000256" key="1">
    <source>
        <dbReference type="SAM" id="MobiDB-lite"/>
    </source>
</evidence>
<feature type="region of interest" description="Disordered" evidence="1">
    <location>
        <begin position="36"/>
        <end position="88"/>
    </location>
</feature>
<reference evidence="2" key="1">
    <citation type="journal article" date="2023" name="Int. J. Syst. Evol. Microbiol.">
        <title>Collibacillus ludicampi gen. nov., sp. nov., a new soil bacterium of the family Alicyclobacillaceae.</title>
        <authorList>
            <person name="Jojima T."/>
            <person name="Ioku Y."/>
            <person name="Fukuta Y."/>
            <person name="Shirasaka N."/>
            <person name="Matsumura Y."/>
            <person name="Mori M."/>
        </authorList>
    </citation>
    <scope>NUCLEOTIDE SEQUENCE</scope>
    <source>
        <strain evidence="2">TP075</strain>
    </source>
</reference>
<comment type="caution">
    <text evidence="2">The sequence shown here is derived from an EMBL/GenBank/DDBJ whole genome shotgun (WGS) entry which is preliminary data.</text>
</comment>
<protein>
    <submittedName>
        <fullName evidence="2">Uncharacterized protein</fullName>
    </submittedName>
</protein>
<feature type="compositionally biased region" description="Basic and acidic residues" evidence="1">
    <location>
        <begin position="66"/>
        <end position="76"/>
    </location>
</feature>
<evidence type="ECO:0000313" key="3">
    <source>
        <dbReference type="Proteomes" id="UP001057291"/>
    </source>
</evidence>
<dbReference type="EMBL" id="BOQE01000001">
    <property type="protein sequence ID" value="GIM48103.1"/>
    <property type="molecule type" value="Genomic_DNA"/>
</dbReference>